<dbReference type="Proteomes" id="UP000289738">
    <property type="component" value="Chromosome B03"/>
</dbReference>
<gene>
    <name evidence="2" type="ORF">Ahy_B03g062196</name>
</gene>
<keyword evidence="3" id="KW-1185">Reference proteome</keyword>
<evidence type="ECO:0000256" key="1">
    <source>
        <dbReference type="SAM" id="MobiDB-lite"/>
    </source>
</evidence>
<evidence type="ECO:0000313" key="3">
    <source>
        <dbReference type="Proteomes" id="UP000289738"/>
    </source>
</evidence>
<accession>A0A444ZTQ4</accession>
<feature type="region of interest" description="Disordered" evidence="1">
    <location>
        <begin position="1"/>
        <end position="29"/>
    </location>
</feature>
<sequence>MLVDTSAPRQLLLPLAKDKTQNPRMDRQEKDETILRAVHTSPHSSGNSGFQGASFSTKSLHAPPACDACPRPLANERIESFESKIIYWKDFIIALKHHTNKAGMDLSPIKSAKKEHAKLQRTCDISTSQSY</sequence>
<name>A0A444ZTQ4_ARAHY</name>
<protein>
    <submittedName>
        <fullName evidence="2">Uncharacterized protein</fullName>
    </submittedName>
</protein>
<organism evidence="2 3">
    <name type="scientific">Arachis hypogaea</name>
    <name type="common">Peanut</name>
    <dbReference type="NCBI Taxonomy" id="3818"/>
    <lineage>
        <taxon>Eukaryota</taxon>
        <taxon>Viridiplantae</taxon>
        <taxon>Streptophyta</taxon>
        <taxon>Embryophyta</taxon>
        <taxon>Tracheophyta</taxon>
        <taxon>Spermatophyta</taxon>
        <taxon>Magnoliopsida</taxon>
        <taxon>eudicotyledons</taxon>
        <taxon>Gunneridae</taxon>
        <taxon>Pentapetalae</taxon>
        <taxon>rosids</taxon>
        <taxon>fabids</taxon>
        <taxon>Fabales</taxon>
        <taxon>Fabaceae</taxon>
        <taxon>Papilionoideae</taxon>
        <taxon>50 kb inversion clade</taxon>
        <taxon>dalbergioids sensu lato</taxon>
        <taxon>Dalbergieae</taxon>
        <taxon>Pterocarpus clade</taxon>
        <taxon>Arachis</taxon>
    </lineage>
</organism>
<proteinExistence type="predicted"/>
<evidence type="ECO:0000313" key="2">
    <source>
        <dbReference type="EMBL" id="RYR17454.1"/>
    </source>
</evidence>
<feature type="compositionally biased region" description="Basic and acidic residues" evidence="1">
    <location>
        <begin position="16"/>
        <end position="29"/>
    </location>
</feature>
<dbReference type="AlphaFoldDB" id="A0A444ZTQ4"/>
<comment type="caution">
    <text evidence="2">The sequence shown here is derived from an EMBL/GenBank/DDBJ whole genome shotgun (WGS) entry which is preliminary data.</text>
</comment>
<dbReference type="EMBL" id="SDMP01000013">
    <property type="protein sequence ID" value="RYR17454.1"/>
    <property type="molecule type" value="Genomic_DNA"/>
</dbReference>
<reference evidence="2 3" key="1">
    <citation type="submission" date="2019-01" db="EMBL/GenBank/DDBJ databases">
        <title>Sequencing of cultivated peanut Arachis hypogaea provides insights into genome evolution and oil improvement.</title>
        <authorList>
            <person name="Chen X."/>
        </authorList>
    </citation>
    <scope>NUCLEOTIDE SEQUENCE [LARGE SCALE GENOMIC DNA]</scope>
    <source>
        <strain evidence="3">cv. Fuhuasheng</strain>
        <tissue evidence="2">Leaves</tissue>
    </source>
</reference>